<dbReference type="EMBL" id="JAVHJL010000004">
    <property type="protein sequence ID" value="KAK6504647.1"/>
    <property type="molecule type" value="Genomic_DNA"/>
</dbReference>
<keyword evidence="3" id="KW-1185">Reference proteome</keyword>
<feature type="region of interest" description="Disordered" evidence="1">
    <location>
        <begin position="487"/>
        <end position="512"/>
    </location>
</feature>
<organism evidence="2 3">
    <name type="scientific">Arthrobotrys musiformis</name>
    <dbReference type="NCBI Taxonomy" id="47236"/>
    <lineage>
        <taxon>Eukaryota</taxon>
        <taxon>Fungi</taxon>
        <taxon>Dikarya</taxon>
        <taxon>Ascomycota</taxon>
        <taxon>Pezizomycotina</taxon>
        <taxon>Orbiliomycetes</taxon>
        <taxon>Orbiliales</taxon>
        <taxon>Orbiliaceae</taxon>
        <taxon>Arthrobotrys</taxon>
    </lineage>
</organism>
<reference evidence="2 3" key="1">
    <citation type="submission" date="2023-08" db="EMBL/GenBank/DDBJ databases">
        <authorList>
            <person name="Palmer J.M."/>
        </authorList>
    </citation>
    <scope>NUCLEOTIDE SEQUENCE [LARGE SCALE GENOMIC DNA]</scope>
    <source>
        <strain evidence="2 3">TWF481</strain>
    </source>
</reference>
<protein>
    <recommendedName>
        <fullName evidence="4">F-box domain-containing protein</fullName>
    </recommendedName>
</protein>
<evidence type="ECO:0000313" key="3">
    <source>
        <dbReference type="Proteomes" id="UP001370758"/>
    </source>
</evidence>
<sequence>MATIPATLESLPVDVKLLILLNIPDALSLQALTSVSHGFATTYKRYEYLVWEPLYEDAVIYEKESFFLACYSDLLSHPPKGNPTKWQKFRKMVSSYVDAEKSLWWADYVLRTYRQEFLDRGEETKRRLINNHRVILDHCEHFIKTERYPRLFRDKDATGQGRYKRCQGERSVTLQERGRIIRAFYRLWMLVLIYTSETDGGFGDTPWYTYDDSLHALLAHWGFWKVKHIQIVAMHLREQMRPVFSHFQPNDKDLLQQFSDNYLWEGKSYPDGRPYGNNELRKAEYFYQKFHFSAFLLTSFPHSSLPFLQSRNPENTAQIFTDLSAIVRTATESVAPRDTTENTNRLYNCLFFADRVFDEFRLTAITTLSDMAKIKRSDSYLVSNSFSDPRSPACKKRVCRPQRDVDGVYHNYYIKRGPEAALIAWQGLELSNPNSEDSDYYAAIWDDSRLKDWGYQFPVIRRQAWDLIRRITDRIVQRFDAITTMDESIPRSPPPGKDIFNVTQTRPRWRHR</sequence>
<comment type="caution">
    <text evidence="2">The sequence shown here is derived from an EMBL/GenBank/DDBJ whole genome shotgun (WGS) entry which is preliminary data.</text>
</comment>
<dbReference type="AlphaFoldDB" id="A0AAV9WER5"/>
<gene>
    <name evidence="2" type="ORF">TWF481_006586</name>
</gene>
<evidence type="ECO:0000256" key="1">
    <source>
        <dbReference type="SAM" id="MobiDB-lite"/>
    </source>
</evidence>
<evidence type="ECO:0008006" key="4">
    <source>
        <dbReference type="Google" id="ProtNLM"/>
    </source>
</evidence>
<proteinExistence type="predicted"/>
<evidence type="ECO:0000313" key="2">
    <source>
        <dbReference type="EMBL" id="KAK6504647.1"/>
    </source>
</evidence>
<dbReference type="Proteomes" id="UP001370758">
    <property type="component" value="Unassembled WGS sequence"/>
</dbReference>
<name>A0AAV9WER5_9PEZI</name>
<accession>A0AAV9WER5</accession>